<evidence type="ECO:0000313" key="1">
    <source>
        <dbReference type="EMBL" id="KAG6413033.1"/>
    </source>
</evidence>
<dbReference type="AlphaFoldDB" id="A0A8X8XGD9"/>
<gene>
    <name evidence="1" type="ORF">SASPL_125731</name>
</gene>
<comment type="caution">
    <text evidence="1">The sequence shown here is derived from an EMBL/GenBank/DDBJ whole genome shotgun (WGS) entry which is preliminary data.</text>
</comment>
<dbReference type="Gene3D" id="3.50.50.60">
    <property type="entry name" value="FAD/NAD(P)-binding domain"/>
    <property type="match status" value="1"/>
</dbReference>
<dbReference type="Proteomes" id="UP000298416">
    <property type="component" value="Unassembled WGS sequence"/>
</dbReference>
<reference evidence="1" key="2">
    <citation type="submission" date="2020-08" db="EMBL/GenBank/DDBJ databases">
        <title>Plant Genome Project.</title>
        <authorList>
            <person name="Zhang R.-G."/>
        </authorList>
    </citation>
    <scope>NUCLEOTIDE SEQUENCE</scope>
    <source>
        <strain evidence="1">Huo1</strain>
        <tissue evidence="1">Leaf</tissue>
    </source>
</reference>
<organism evidence="1">
    <name type="scientific">Salvia splendens</name>
    <name type="common">Scarlet sage</name>
    <dbReference type="NCBI Taxonomy" id="180675"/>
    <lineage>
        <taxon>Eukaryota</taxon>
        <taxon>Viridiplantae</taxon>
        <taxon>Streptophyta</taxon>
        <taxon>Embryophyta</taxon>
        <taxon>Tracheophyta</taxon>
        <taxon>Spermatophyta</taxon>
        <taxon>Magnoliopsida</taxon>
        <taxon>eudicotyledons</taxon>
        <taxon>Gunneridae</taxon>
        <taxon>Pentapetalae</taxon>
        <taxon>asterids</taxon>
        <taxon>lamiids</taxon>
        <taxon>Lamiales</taxon>
        <taxon>Lamiaceae</taxon>
        <taxon>Nepetoideae</taxon>
        <taxon>Mentheae</taxon>
        <taxon>Salviinae</taxon>
        <taxon>Salvia</taxon>
        <taxon>Salvia subgen. Calosphace</taxon>
        <taxon>core Calosphace</taxon>
    </lineage>
</organism>
<keyword evidence="2" id="KW-1185">Reference proteome</keyword>
<proteinExistence type="predicted"/>
<sequence length="93" mass="9943">MLQDARCLGGRGWFWRGTGVGEYEAEFVIICIGRFSGFPNTPKFGAGFGAEIFSGKVLHSMDYSGMDNAVAADFIRGKPVAIIGSTNSATARM</sequence>
<name>A0A8X8XGD9_SALSN</name>
<dbReference type="InterPro" id="IPR036188">
    <property type="entry name" value="FAD/NAD-bd_sf"/>
</dbReference>
<evidence type="ECO:0000313" key="2">
    <source>
        <dbReference type="Proteomes" id="UP000298416"/>
    </source>
</evidence>
<reference evidence="1" key="1">
    <citation type="submission" date="2018-01" db="EMBL/GenBank/DDBJ databases">
        <authorList>
            <person name="Mao J.F."/>
        </authorList>
    </citation>
    <scope>NUCLEOTIDE SEQUENCE</scope>
    <source>
        <strain evidence="1">Huo1</strain>
        <tissue evidence="1">Leaf</tissue>
    </source>
</reference>
<dbReference type="EMBL" id="PNBA02000009">
    <property type="protein sequence ID" value="KAG6413033.1"/>
    <property type="molecule type" value="Genomic_DNA"/>
</dbReference>
<protein>
    <submittedName>
        <fullName evidence="1">Uncharacterized protein</fullName>
    </submittedName>
</protein>
<accession>A0A8X8XGD9</accession>
<dbReference type="SUPFAM" id="SSF51905">
    <property type="entry name" value="FAD/NAD(P)-binding domain"/>
    <property type="match status" value="1"/>
</dbReference>